<dbReference type="FunCoup" id="A0A3P8W6J9">
    <property type="interactions" value="1150"/>
</dbReference>
<organism evidence="4 5">
    <name type="scientific">Cynoglossus semilaevis</name>
    <name type="common">Tongue sole</name>
    <dbReference type="NCBI Taxonomy" id="244447"/>
    <lineage>
        <taxon>Eukaryota</taxon>
        <taxon>Metazoa</taxon>
        <taxon>Chordata</taxon>
        <taxon>Craniata</taxon>
        <taxon>Vertebrata</taxon>
        <taxon>Euteleostomi</taxon>
        <taxon>Actinopterygii</taxon>
        <taxon>Neopterygii</taxon>
        <taxon>Teleostei</taxon>
        <taxon>Neoteleostei</taxon>
        <taxon>Acanthomorphata</taxon>
        <taxon>Carangaria</taxon>
        <taxon>Pleuronectiformes</taxon>
        <taxon>Pleuronectoidei</taxon>
        <taxon>Cynoglossidae</taxon>
        <taxon>Cynoglossinae</taxon>
        <taxon>Cynoglossus</taxon>
    </lineage>
</organism>
<dbReference type="Ensembl" id="ENSCSET00000023453.1">
    <property type="protein sequence ID" value="ENSCSEP00000023148.1"/>
    <property type="gene ID" value="ENSCSEG00000014756.1"/>
</dbReference>
<evidence type="ECO:0000256" key="2">
    <source>
        <dbReference type="PROSITE-ProRule" id="PRU00192"/>
    </source>
</evidence>
<dbReference type="SMART" id="SM00028">
    <property type="entry name" value="TPR"/>
    <property type="match status" value="5"/>
</dbReference>
<feature type="domain" description="SH3" evidence="3">
    <location>
        <begin position="219"/>
        <end position="282"/>
    </location>
</feature>
<evidence type="ECO:0000313" key="4">
    <source>
        <dbReference type="Ensembl" id="ENSCSEP00000023148.1"/>
    </source>
</evidence>
<dbReference type="PANTHER" id="PTHR22647:SF3">
    <property type="entry name" value="SH3 DOMAIN AND TETRATRICOPEPTIDE REPEAT-CONTAINING PROTEIN 1"/>
    <property type="match status" value="1"/>
</dbReference>
<dbReference type="OrthoDB" id="9927874at2759"/>
<dbReference type="InterPro" id="IPR011990">
    <property type="entry name" value="TPR-like_helical_dom_sf"/>
</dbReference>
<dbReference type="PANTHER" id="PTHR22647">
    <property type="entry name" value="SH3 DOMAIN AND TETRATRICOPEPTIDE REPEATS CONTAINING PROTEIN"/>
    <property type="match status" value="1"/>
</dbReference>
<dbReference type="SMART" id="SM00326">
    <property type="entry name" value="SH3"/>
    <property type="match status" value="1"/>
</dbReference>
<dbReference type="RefSeq" id="XP_008326526.1">
    <property type="nucleotide sequence ID" value="XM_008328304.3"/>
</dbReference>
<evidence type="ECO:0000256" key="1">
    <source>
        <dbReference type="ARBA" id="ARBA00022443"/>
    </source>
</evidence>
<dbReference type="GeneID" id="103391856"/>
<dbReference type="InterPro" id="IPR001452">
    <property type="entry name" value="SH3_domain"/>
</dbReference>
<name>A0A3P8W6J9_CYNSE</name>
<dbReference type="Proteomes" id="UP000265120">
    <property type="component" value="Chromosome 1"/>
</dbReference>
<dbReference type="AlphaFoldDB" id="A0A3P8W6J9"/>
<dbReference type="SUPFAM" id="SSF50044">
    <property type="entry name" value="SH3-domain"/>
    <property type="match status" value="1"/>
</dbReference>
<reference evidence="4 5" key="1">
    <citation type="journal article" date="2014" name="Nat. Genet.">
        <title>Whole-genome sequence of a flatfish provides insights into ZW sex chromosome evolution and adaptation to a benthic lifestyle.</title>
        <authorList>
            <person name="Chen S."/>
            <person name="Zhang G."/>
            <person name="Shao C."/>
            <person name="Huang Q."/>
            <person name="Liu G."/>
            <person name="Zhang P."/>
            <person name="Song W."/>
            <person name="An N."/>
            <person name="Chalopin D."/>
            <person name="Volff J.N."/>
            <person name="Hong Y."/>
            <person name="Li Q."/>
            <person name="Sha Z."/>
            <person name="Zhou H."/>
            <person name="Xie M."/>
            <person name="Yu Q."/>
            <person name="Liu Y."/>
            <person name="Xiang H."/>
            <person name="Wang N."/>
            <person name="Wu K."/>
            <person name="Yang C."/>
            <person name="Zhou Q."/>
            <person name="Liao X."/>
            <person name="Yang L."/>
            <person name="Hu Q."/>
            <person name="Zhang J."/>
            <person name="Meng L."/>
            <person name="Jin L."/>
            <person name="Tian Y."/>
            <person name="Lian J."/>
            <person name="Yang J."/>
            <person name="Miao G."/>
            <person name="Liu S."/>
            <person name="Liang Z."/>
            <person name="Yan F."/>
            <person name="Li Y."/>
            <person name="Sun B."/>
            <person name="Zhang H."/>
            <person name="Zhang J."/>
            <person name="Zhu Y."/>
            <person name="Du M."/>
            <person name="Zhao Y."/>
            <person name="Schartl M."/>
            <person name="Tang Q."/>
            <person name="Wang J."/>
        </authorList>
    </citation>
    <scope>NUCLEOTIDE SEQUENCE</scope>
</reference>
<keyword evidence="5" id="KW-1185">Reference proteome</keyword>
<dbReference type="SUPFAM" id="SSF48452">
    <property type="entry name" value="TPR-like"/>
    <property type="match status" value="2"/>
</dbReference>
<evidence type="ECO:0000259" key="3">
    <source>
        <dbReference type="PROSITE" id="PS50002"/>
    </source>
</evidence>
<dbReference type="InterPro" id="IPR042772">
    <property type="entry name" value="SH3TC1/SH3TC2"/>
</dbReference>
<sequence>MAVPLLLNVVRGPERLPATQQYQETLLRKLHTLQSDSTKVNTLFAELCAHVTSINSEEKVIIIGFENFEEIWKFCTYYRVGFVGHCLEHLLLDDQLWLESFEEDIAIDVSIPEETLNRVYTGLLMQEGSLFAYSSANQMFDSSTSGRDIYLEQGDLAQFEPPFLDSGWTVRSLSDGTRGTAPNPALKPVDPFHQWFLKSCAEAVLIGEWKAEITCPLQFAHGTCLATVEYDAEGPFELSLAQGNLIVIVGHMISGFDWFIGRKEMTGEVGLVKTSHVKPTTDSVETTDVFLENNEGMFPNPQQDDIKKKAVAILKKKSQNNAACDYKLDKVNYTDFEKNQSGTTSHKADTQRIEGLREKMQTILKQPKSCLSDITSADISLKDSVMLTEPETIPPCFTVHPILEENNSNSKILAPLLSFLDGADCKVEFGLLYQLNPEVLTSSIFCGHSCEDELISFLSVGREMARRKKILWSQTRLCFLLGKICAGRSKFSQARVYFEETLRVPQECFRDFKLLASTYYNLATVYLLQKNMESFSALMERLVALIMGIPTCLECLKDTLVLQYFLKKAVFYNNKTAEARACCLLAKHHWTCAEKVVPYLERLLVLGAESELPWNVSLSQGYLTLAHFYQELGLLHLSTSSARKASQQPTTALSDCLDSMILVLENVDKLHGTIQQAFIPSQALPFLYKALSFALTEQEGGSNNHVLSHQLAFCLSKQFYKHRMFDRAIDHMNVLCRDGLPLYQIPVSETESNNVLLWMAWLHIDNNQPSLALDILDLVLSSIPEHCTTPQEGVILNLQGVALCNLGYLRKAAESYQAAVDICQEYEDLANWAVAQGNLGLLSLKAGAKKLAERHLTEAVQLFSELEGEGHEANFIGVLLELGRHFVKQREIHHGKGCYEWALLLAVKANLFDCQLSATRILCHLYKYDCPDQTRCIIYNEYQIHLLRHLKDQIQESEVLEILSEIYLNLGTERAYRAALDCTKSSLGIFIDLGLKKKEAYGWLHAGKIYHLLGHNELVDLYVQVAQEVALKIGDTSFILKFLETAGDIFLNSCRDRDKAITFYRERALPMAIKQSSSVHTTLRLCNKLTVVMFSLNLYKEALEFAQMALDLSISQGEHLNQRVAYHRLASLYHRLEQYELAEHYYLKTLTHCPTPMQFDEETLYYVRVYQVLGDMIFYDMKDPFDAAGYYHLALAAAMDLGNKHAQLQLCTRLATIYHNFLNDRDLSLFFYQKARAFAAELHVRRTDISLFKQYSSTSVCTIKEEQK</sequence>
<dbReference type="Gene3D" id="1.25.40.10">
    <property type="entry name" value="Tetratricopeptide repeat domain"/>
    <property type="match status" value="4"/>
</dbReference>
<dbReference type="Pfam" id="PF13424">
    <property type="entry name" value="TPR_12"/>
    <property type="match status" value="1"/>
</dbReference>
<reference evidence="4" key="3">
    <citation type="submission" date="2025-09" db="UniProtKB">
        <authorList>
            <consortium name="Ensembl"/>
        </authorList>
    </citation>
    <scope>IDENTIFICATION</scope>
</reference>
<protein>
    <submittedName>
        <fullName evidence="4">SH3 domain and tetratricopeptide repeats 1</fullName>
    </submittedName>
</protein>
<dbReference type="Gene3D" id="2.30.30.40">
    <property type="entry name" value="SH3 Domains"/>
    <property type="match status" value="1"/>
</dbReference>
<dbReference type="STRING" id="244447.ENSCSEP00000023148"/>
<dbReference type="InParanoid" id="A0A3P8W6J9"/>
<dbReference type="InterPro" id="IPR019734">
    <property type="entry name" value="TPR_rpt"/>
</dbReference>
<keyword evidence="1 2" id="KW-0728">SH3 domain</keyword>
<dbReference type="PROSITE" id="PS50002">
    <property type="entry name" value="SH3"/>
    <property type="match status" value="1"/>
</dbReference>
<dbReference type="CTD" id="54436"/>
<reference evidence="4" key="2">
    <citation type="submission" date="2025-08" db="UniProtKB">
        <authorList>
            <consortium name="Ensembl"/>
        </authorList>
    </citation>
    <scope>IDENTIFICATION</scope>
</reference>
<dbReference type="InterPro" id="IPR036028">
    <property type="entry name" value="SH3-like_dom_sf"/>
</dbReference>
<accession>A0A3P8W6J9</accession>
<dbReference type="GeneTree" id="ENSGT00530000063812"/>
<evidence type="ECO:0000313" key="5">
    <source>
        <dbReference type="Proteomes" id="UP000265120"/>
    </source>
</evidence>
<proteinExistence type="predicted"/>